<keyword evidence="3" id="KW-1185">Reference proteome</keyword>
<gene>
    <name evidence="2" type="ORF">FWILDA_LOCUS4234</name>
</gene>
<evidence type="ECO:0000256" key="1">
    <source>
        <dbReference type="SAM" id="MobiDB-lite"/>
    </source>
</evidence>
<feature type="compositionally biased region" description="Polar residues" evidence="1">
    <location>
        <begin position="132"/>
        <end position="146"/>
    </location>
</feature>
<proteinExistence type="predicted"/>
<protein>
    <submittedName>
        <fullName evidence="2">16537_t:CDS:1</fullName>
    </submittedName>
</protein>
<sequence>MQLLPECFDALRYRAFWEQSEKNSLKKFLDFRLQEVSADYLVGCMLTGERLSIGRDEKNSKEVNIFWDLQAKQQNKPDMFWMRRYRPGISVFLYKKRSPVSVPIRHGRNIPNYCETDEPEYEPKRIRRESNTRYSEVTEPQQSATPYLTPPMTEVAESSSSNSYLGNLDGSKNKNSRSQYVRDEPSFVKARHVQVQLATIEEQVYEKIISMLQPGNKSVINDSIVKKLENIFQASYFEIESRSAFPDVKYMWLEKDVRSIKEANIMFTNNFGERKTDLLILRLSDAREFLNVEVSGPPYNLRKNTRIQVIGGRLTLFAVSLTDKRKYLAVELASYIFVEQGKLQKKIRSFIPDNNCSENLREWLHIPDDDISLFTEEDMDEILL</sequence>
<evidence type="ECO:0000313" key="2">
    <source>
        <dbReference type="EMBL" id="CAI2169744.1"/>
    </source>
</evidence>
<feature type="region of interest" description="Disordered" evidence="1">
    <location>
        <begin position="129"/>
        <end position="180"/>
    </location>
</feature>
<comment type="caution">
    <text evidence="2">The sequence shown here is derived from an EMBL/GenBank/DDBJ whole genome shotgun (WGS) entry which is preliminary data.</text>
</comment>
<dbReference type="EMBL" id="CAMKVN010000618">
    <property type="protein sequence ID" value="CAI2169744.1"/>
    <property type="molecule type" value="Genomic_DNA"/>
</dbReference>
<feature type="compositionally biased region" description="Polar residues" evidence="1">
    <location>
        <begin position="156"/>
        <end position="165"/>
    </location>
</feature>
<accession>A0A9W4WL58</accession>
<name>A0A9W4WL58_9GLOM</name>
<dbReference type="Proteomes" id="UP001153678">
    <property type="component" value="Unassembled WGS sequence"/>
</dbReference>
<reference evidence="2" key="1">
    <citation type="submission" date="2022-08" db="EMBL/GenBank/DDBJ databases">
        <authorList>
            <person name="Kallberg Y."/>
            <person name="Tangrot J."/>
            <person name="Rosling A."/>
        </authorList>
    </citation>
    <scope>NUCLEOTIDE SEQUENCE</scope>
    <source>
        <strain evidence="2">Wild A</strain>
    </source>
</reference>
<dbReference type="OrthoDB" id="2404656at2759"/>
<dbReference type="AlphaFoldDB" id="A0A9W4WL58"/>
<evidence type="ECO:0000313" key="3">
    <source>
        <dbReference type="Proteomes" id="UP001153678"/>
    </source>
</evidence>
<organism evidence="2 3">
    <name type="scientific">Funneliformis geosporum</name>
    <dbReference type="NCBI Taxonomy" id="1117311"/>
    <lineage>
        <taxon>Eukaryota</taxon>
        <taxon>Fungi</taxon>
        <taxon>Fungi incertae sedis</taxon>
        <taxon>Mucoromycota</taxon>
        <taxon>Glomeromycotina</taxon>
        <taxon>Glomeromycetes</taxon>
        <taxon>Glomerales</taxon>
        <taxon>Glomeraceae</taxon>
        <taxon>Funneliformis</taxon>
    </lineage>
</organism>